<dbReference type="AlphaFoldDB" id="A0A1V0A1P7"/>
<sequence length="68" mass="6984">MPTITRPARVTPAGALAVAMSAPGPLRHGASCALLREHSVTPHLTLEAAMSAALDPCHLGFTVKAADR</sequence>
<proteinExistence type="predicted"/>
<keyword evidence="2" id="KW-1185">Reference proteome</keyword>
<dbReference type="RefSeq" id="WP_080040344.1">
    <property type="nucleotide sequence ID" value="NZ_CP017717.1"/>
</dbReference>
<name>A0A1V0A1P7_9ACTN</name>
<organism evidence="1 2">
    <name type="scientific">[Actinomadura] parvosata subsp. kistnae</name>
    <dbReference type="NCBI Taxonomy" id="1909395"/>
    <lineage>
        <taxon>Bacteria</taxon>
        <taxon>Bacillati</taxon>
        <taxon>Actinomycetota</taxon>
        <taxon>Actinomycetes</taxon>
        <taxon>Streptosporangiales</taxon>
        <taxon>Streptosporangiaceae</taxon>
        <taxon>Nonomuraea</taxon>
    </lineage>
</organism>
<dbReference type="Proteomes" id="UP000190797">
    <property type="component" value="Chromosome"/>
</dbReference>
<dbReference type="STRING" id="1909395.BKM31_24165"/>
<evidence type="ECO:0000313" key="1">
    <source>
        <dbReference type="EMBL" id="AQZ64146.1"/>
    </source>
</evidence>
<accession>A0A1V0A1P7</accession>
<protein>
    <submittedName>
        <fullName evidence="1">Uncharacterized protein</fullName>
    </submittedName>
</protein>
<dbReference type="KEGG" id="noa:BKM31_24165"/>
<evidence type="ECO:0000313" key="2">
    <source>
        <dbReference type="Proteomes" id="UP000190797"/>
    </source>
</evidence>
<reference evidence="2" key="1">
    <citation type="journal article" date="2017" name="Med. Chem. Commun.">
        <title>Nonomuraea sp. ATCC 55076 harbours the largest actinomycete chromosome to date and the kistamicin biosynthetic gene cluster.</title>
        <authorList>
            <person name="Nazari B."/>
            <person name="Forneris C.C."/>
            <person name="Gibson M.I."/>
            <person name="Moon K."/>
            <person name="Schramma K.R."/>
            <person name="Seyedsayamdost M.R."/>
        </authorList>
    </citation>
    <scope>NUCLEOTIDE SEQUENCE [LARGE SCALE GENOMIC DNA]</scope>
    <source>
        <strain evidence="2">ATCC 55076</strain>
    </source>
</reference>
<gene>
    <name evidence="1" type="ORF">BKM31_24165</name>
</gene>
<dbReference type="EMBL" id="CP017717">
    <property type="protein sequence ID" value="AQZ64146.1"/>
    <property type="molecule type" value="Genomic_DNA"/>
</dbReference>